<protein>
    <submittedName>
        <fullName evidence="2">Uncharacterized protein</fullName>
    </submittedName>
</protein>
<accession>A0A1K0JKP2</accession>
<evidence type="ECO:0000256" key="1">
    <source>
        <dbReference type="SAM" id="SignalP"/>
    </source>
</evidence>
<keyword evidence="1" id="KW-0732">Signal</keyword>
<proteinExistence type="predicted"/>
<dbReference type="EMBL" id="FMSH01000170">
    <property type="protein sequence ID" value="SCU75760.1"/>
    <property type="molecule type" value="Genomic_DNA"/>
</dbReference>
<evidence type="ECO:0000313" key="2">
    <source>
        <dbReference type="EMBL" id="SCU75760.1"/>
    </source>
</evidence>
<organism evidence="2">
    <name type="scientific">Cupriavidus necator</name>
    <name type="common">Alcaligenes eutrophus</name>
    <name type="synonym">Ralstonia eutropha</name>
    <dbReference type="NCBI Taxonomy" id="106590"/>
    <lineage>
        <taxon>Bacteria</taxon>
        <taxon>Pseudomonadati</taxon>
        <taxon>Pseudomonadota</taxon>
        <taxon>Betaproteobacteria</taxon>
        <taxon>Burkholderiales</taxon>
        <taxon>Burkholderiaceae</taxon>
        <taxon>Cupriavidus</taxon>
    </lineage>
</organism>
<dbReference type="RefSeq" id="WP_340524612.1">
    <property type="nucleotide sequence ID" value="NZ_FMSH01000170.1"/>
</dbReference>
<dbReference type="AlphaFoldDB" id="A0A1K0JKP2"/>
<name>A0A1K0JKP2_CUPNE</name>
<sequence>MVKTILLLAAAGAALSAGVAYAGIGARDVYTDGASVMGPRDPYTDGGKTTKFDVYSDGAKVSDRRDVYTDGARITNRDGLVDDSM</sequence>
<feature type="chain" id="PRO_5009664913" evidence="1">
    <location>
        <begin position="23"/>
        <end position="85"/>
    </location>
</feature>
<gene>
    <name evidence="2" type="ORF">CNECB9_2510007</name>
</gene>
<reference evidence="2" key="1">
    <citation type="submission" date="2016-09" db="EMBL/GenBank/DDBJ databases">
        <authorList>
            <person name="Capua I."/>
            <person name="De Benedictis P."/>
            <person name="Joannis T."/>
            <person name="Lombin L.H."/>
            <person name="Cattoli G."/>
        </authorList>
    </citation>
    <scope>NUCLEOTIDE SEQUENCE</scope>
    <source>
        <strain evidence="2">B9</strain>
    </source>
</reference>
<feature type="signal peptide" evidence="1">
    <location>
        <begin position="1"/>
        <end position="22"/>
    </location>
</feature>